<evidence type="ECO:0000256" key="3">
    <source>
        <dbReference type="ARBA" id="ARBA00022475"/>
    </source>
</evidence>
<dbReference type="InterPro" id="IPR055348">
    <property type="entry name" value="DctQ"/>
</dbReference>
<evidence type="ECO:0000256" key="8">
    <source>
        <dbReference type="ARBA" id="ARBA00038436"/>
    </source>
</evidence>
<reference evidence="12 13" key="1">
    <citation type="submission" date="2021-05" db="EMBL/GenBank/DDBJ databases">
        <title>Complete genome of Nocardioides aquaticus KCTC 9944T isolated from meromictic and hypersaline Ekho Lake, Antarctica.</title>
        <authorList>
            <person name="Hwang K."/>
            <person name="Kim K.M."/>
            <person name="Choe H."/>
        </authorList>
    </citation>
    <scope>NUCLEOTIDE SEQUENCE [LARGE SCALE GENOMIC DNA]</scope>
    <source>
        <strain evidence="12 13">KCTC 9944</strain>
    </source>
</reference>
<dbReference type="EMBL" id="CP075371">
    <property type="protein sequence ID" value="QVT77835.1"/>
    <property type="molecule type" value="Genomic_DNA"/>
</dbReference>
<evidence type="ECO:0000256" key="10">
    <source>
        <dbReference type="SAM" id="Phobius"/>
    </source>
</evidence>
<feature type="transmembrane region" description="Helical" evidence="10">
    <location>
        <begin position="44"/>
        <end position="63"/>
    </location>
</feature>
<keyword evidence="4" id="KW-0997">Cell inner membrane</keyword>
<dbReference type="PANTHER" id="PTHR35011:SF2">
    <property type="entry name" value="2,3-DIKETO-L-GULONATE TRAP TRANSPORTER SMALL PERMEASE PROTEIN YIAM"/>
    <property type="match status" value="1"/>
</dbReference>
<feature type="region of interest" description="Disordered" evidence="9">
    <location>
        <begin position="1"/>
        <end position="27"/>
    </location>
</feature>
<protein>
    <submittedName>
        <fullName evidence="12">2,3-diketo-L-gulonate TRAP transporter small permease protein YiaM</fullName>
    </submittedName>
</protein>
<feature type="transmembrane region" description="Helical" evidence="10">
    <location>
        <begin position="161"/>
        <end position="182"/>
    </location>
</feature>
<gene>
    <name evidence="12" type="primary">yiaM</name>
    <name evidence="12" type="ORF">ENKNEFLB_00204</name>
</gene>
<proteinExistence type="inferred from homology"/>
<evidence type="ECO:0000256" key="2">
    <source>
        <dbReference type="ARBA" id="ARBA00022448"/>
    </source>
</evidence>
<keyword evidence="13" id="KW-1185">Reference proteome</keyword>
<evidence type="ECO:0000313" key="12">
    <source>
        <dbReference type="EMBL" id="QVT77835.1"/>
    </source>
</evidence>
<evidence type="ECO:0000256" key="9">
    <source>
        <dbReference type="SAM" id="MobiDB-lite"/>
    </source>
</evidence>
<keyword evidence="3" id="KW-1003">Cell membrane</keyword>
<evidence type="ECO:0000256" key="4">
    <source>
        <dbReference type="ARBA" id="ARBA00022519"/>
    </source>
</evidence>
<comment type="similarity">
    <text evidence="8">Belongs to the TRAP transporter small permease family.</text>
</comment>
<accession>A0ABX8EBZ5</accession>
<comment type="subcellular location">
    <subcellularLocation>
        <location evidence="1">Cell inner membrane</location>
        <topology evidence="1">Multi-pass membrane protein</topology>
    </subcellularLocation>
</comment>
<dbReference type="InterPro" id="IPR007387">
    <property type="entry name" value="TRAP_DctQ"/>
</dbReference>
<dbReference type="PANTHER" id="PTHR35011">
    <property type="entry name" value="2,3-DIKETO-L-GULONATE TRAP TRANSPORTER SMALL PERMEASE PROTEIN YIAM"/>
    <property type="match status" value="1"/>
</dbReference>
<keyword evidence="2" id="KW-0813">Transport</keyword>
<keyword evidence="5 10" id="KW-0812">Transmembrane</keyword>
<sequence>MAPSESASPVGVPPPDAPDARPGPGTEPGGALGRVVRAITGIELGVAALATAMIFVLVLVQAFQRYLPVDGWTWTGELSRYGLVWLTFVAAGVLVTRDGHIALQVVDTLRPAWLVRAVHVLAHLVVAATGAGFAWACWTLIQESGNLTTPSLQIPMSFVYALPLVGFVSTAVRSLLAAVLVLRYGIPASRERDALPVSVNGPEQGARA</sequence>
<organism evidence="12 13">
    <name type="scientific">Nocardioides aquaticus</name>
    <dbReference type="NCBI Taxonomy" id="160826"/>
    <lineage>
        <taxon>Bacteria</taxon>
        <taxon>Bacillati</taxon>
        <taxon>Actinomycetota</taxon>
        <taxon>Actinomycetes</taxon>
        <taxon>Propionibacteriales</taxon>
        <taxon>Nocardioidaceae</taxon>
        <taxon>Nocardioides</taxon>
    </lineage>
</organism>
<feature type="domain" description="Tripartite ATP-independent periplasmic transporters DctQ component" evidence="11">
    <location>
        <begin position="54"/>
        <end position="182"/>
    </location>
</feature>
<dbReference type="Proteomes" id="UP000679307">
    <property type="component" value="Chromosome"/>
</dbReference>
<evidence type="ECO:0000256" key="7">
    <source>
        <dbReference type="ARBA" id="ARBA00023136"/>
    </source>
</evidence>
<dbReference type="Pfam" id="PF04290">
    <property type="entry name" value="DctQ"/>
    <property type="match status" value="1"/>
</dbReference>
<keyword evidence="6 10" id="KW-1133">Transmembrane helix</keyword>
<evidence type="ECO:0000256" key="6">
    <source>
        <dbReference type="ARBA" id="ARBA00022989"/>
    </source>
</evidence>
<evidence type="ECO:0000313" key="13">
    <source>
        <dbReference type="Proteomes" id="UP000679307"/>
    </source>
</evidence>
<name>A0ABX8EBZ5_9ACTN</name>
<feature type="transmembrane region" description="Helical" evidence="10">
    <location>
        <begin position="83"/>
        <end position="106"/>
    </location>
</feature>
<keyword evidence="7 10" id="KW-0472">Membrane</keyword>
<feature type="transmembrane region" description="Helical" evidence="10">
    <location>
        <begin position="118"/>
        <end position="141"/>
    </location>
</feature>
<evidence type="ECO:0000256" key="1">
    <source>
        <dbReference type="ARBA" id="ARBA00004429"/>
    </source>
</evidence>
<evidence type="ECO:0000256" key="5">
    <source>
        <dbReference type="ARBA" id="ARBA00022692"/>
    </source>
</evidence>
<evidence type="ECO:0000259" key="11">
    <source>
        <dbReference type="Pfam" id="PF04290"/>
    </source>
</evidence>